<evidence type="ECO:0000256" key="1">
    <source>
        <dbReference type="SAM" id="MobiDB-lite"/>
    </source>
</evidence>
<dbReference type="EMBL" id="LITT01000014">
    <property type="protein sequence ID" value="OAA89311.1"/>
    <property type="molecule type" value="Genomic_DNA"/>
</dbReference>
<feature type="region of interest" description="Disordered" evidence="1">
    <location>
        <begin position="1"/>
        <end position="38"/>
    </location>
</feature>
<dbReference type="PATRIC" id="fig|1538.10.peg.2129"/>
<proteinExistence type="predicted"/>
<feature type="compositionally biased region" description="Low complexity" evidence="1">
    <location>
        <begin position="1"/>
        <end position="13"/>
    </location>
</feature>
<sequence length="125" mass="13795">MSLSVNSISSGNSYAYPVVTDSKEGSNDTKKSKKSKQVISEKVGKYYCTYVVDESNNKHLISKIPIDKMEKQKLSKNLTGDDATQYCLSALSGKIHMSIDHKLKKQGANETDLLQLMNVLKGGTF</sequence>
<protein>
    <submittedName>
        <fullName evidence="2">Uncharacterized protein</fullName>
    </submittedName>
</protein>
<organism evidence="2 3">
    <name type="scientific">Clostridium ljungdahlii</name>
    <dbReference type="NCBI Taxonomy" id="1538"/>
    <lineage>
        <taxon>Bacteria</taxon>
        <taxon>Bacillati</taxon>
        <taxon>Bacillota</taxon>
        <taxon>Clostridia</taxon>
        <taxon>Eubacteriales</taxon>
        <taxon>Clostridiaceae</taxon>
        <taxon>Clostridium</taxon>
    </lineage>
</organism>
<dbReference type="OrthoDB" id="1912835at2"/>
<evidence type="ECO:0000313" key="2">
    <source>
        <dbReference type="EMBL" id="OAA89311.1"/>
    </source>
</evidence>
<dbReference type="AlphaFoldDB" id="A0A168QLM7"/>
<comment type="caution">
    <text evidence="2">The sequence shown here is derived from an EMBL/GenBank/DDBJ whole genome shotgun (WGS) entry which is preliminary data.</text>
</comment>
<feature type="compositionally biased region" description="Basic and acidic residues" evidence="1">
    <location>
        <begin position="21"/>
        <end position="30"/>
    </location>
</feature>
<evidence type="ECO:0000313" key="3">
    <source>
        <dbReference type="Proteomes" id="UP000077407"/>
    </source>
</evidence>
<name>A0A168QLM7_9CLOT</name>
<accession>A0A168QLM7</accession>
<gene>
    <name evidence="2" type="ORF">WY13_01684</name>
</gene>
<dbReference type="RefSeq" id="WP_063555196.1">
    <property type="nucleotide sequence ID" value="NZ_LITT01000014.1"/>
</dbReference>
<reference evidence="2 3" key="1">
    <citation type="journal article" date="2015" name="Biotechnol. Bioeng.">
        <title>Genome sequence and phenotypic characterization of Caulobacter segnis.</title>
        <authorList>
            <person name="Patel S."/>
            <person name="Fletcher B."/>
            <person name="Scott D.C."/>
            <person name="Ely B."/>
        </authorList>
    </citation>
    <scope>NUCLEOTIDE SEQUENCE [LARGE SCALE GENOMIC DNA]</scope>
    <source>
        <strain evidence="2 3">ERI-2</strain>
    </source>
</reference>
<dbReference type="Proteomes" id="UP000077407">
    <property type="component" value="Unassembled WGS sequence"/>
</dbReference>